<sequence length="1018" mass="99501">MQGQSEAASACAAAEGGAAAELVGVVSVREGDVVVSSATVTFGEGAATDASTAAESTAAAAQDAVKLALLALRGALGVERPPSAVVALTSLRLPRPAAAAAVAALRQQLGADTPVLGCSSRLRLPDERRSLGLTAPPGRASPSSDISNSSSSSGSSAETENPVCTPSLSAWPDAASAATAAANAAEPYHLTLAAAHTPHHEAHVLHCETSSLPRLPHLAEALRGTRPPAFLLLTAADGVGSELLSRLENLFPGSCVGAGVAAQQSARDRRLLLVGGPGRSTGSNSGSGSGSGSGGGSSPNSAAAGAGGGGGGGGLKGARAAAAEAAVSLSAAEAATRGTAAGGAASSGGTSSGGGGSGGGGGGRRSGRGIPAAEFEGPFQRMLLNRDDSAASISEAGSDDAGSPSTSGRTDYSNSSSSSSSSSSSGAGRRRKPPATAAAQAESKAASQQQRGADTAAAVAAGCDVDSDTDDDDAGADEGEDAAAAAVAARLQALLPPYAAVGDELHNSGSALLAFFPRAQHVAPAAPAVAAAAAPATASASAGAAGAVAAAAAGRLAAAACDSLARVVLGTDHLQHVALRGAALGAISPPATGLEPFSPLPAAPDNPYYWWPADPAPPHHVVDPHLARPPAGAAAGATAAGAGTGAAAGGRAADDADAGTAAKAAATGASAGAAGGTGQQAAAAAAGTGEVGDQEEVPSAKALSALSEGLVGLPLFPLEGAILFPGQTIQLRVFEKRYRLLVRAAMEQGAAFGLCWRGTGTTAVVRSYQCPEGGAGDVLVMLEGGVRFSYGPDDLAVLPASFGLNVAKRAEYLVDDPPPTPEDAAAMVSAARQILDGVAGALEAATTPSAQKTARTFANALHFASSGSSSNADGDAPGPGPAPAPAAAAAAPSAQQAPSPSLPPQQPGAAKQLQLDASRKDEDEALLAADVAEAKGALDVETASLLSLYLAPHIPVHLEGLRREWYTTRSALWRLQQEASWLRGNSRVCMAVASSVLRLPRDHPLRLMLGLSRVSPVQ</sequence>
<proteinExistence type="predicted"/>
<feature type="region of interest" description="Disordered" evidence="1">
    <location>
        <begin position="273"/>
        <end position="317"/>
    </location>
</feature>
<feature type="region of interest" description="Disordered" evidence="1">
    <location>
        <begin position="865"/>
        <end position="918"/>
    </location>
</feature>
<feature type="compositionally biased region" description="Polar residues" evidence="1">
    <location>
        <begin position="157"/>
        <end position="168"/>
    </location>
</feature>
<dbReference type="PANTHER" id="PTHR46732">
    <property type="entry name" value="ATP-DEPENDENT PROTEASE LA (LON) DOMAIN PROTEIN"/>
    <property type="match status" value="1"/>
</dbReference>
<evidence type="ECO:0000313" key="3">
    <source>
        <dbReference type="EMBL" id="KAG2428116.1"/>
    </source>
</evidence>
<feature type="compositionally biased region" description="Low complexity" evidence="1">
    <location>
        <begin position="885"/>
        <end position="899"/>
    </location>
</feature>
<protein>
    <recommendedName>
        <fullName evidence="2">Lon N-terminal domain-containing protein</fullName>
    </recommendedName>
</protein>
<feature type="region of interest" description="Disordered" evidence="1">
    <location>
        <begin position="127"/>
        <end position="168"/>
    </location>
</feature>
<gene>
    <name evidence="3" type="ORF">HXX76_011797</name>
</gene>
<dbReference type="Pfam" id="PF02190">
    <property type="entry name" value="LON_substr_bdg"/>
    <property type="match status" value="1"/>
</dbReference>
<dbReference type="SUPFAM" id="SSF88697">
    <property type="entry name" value="PUA domain-like"/>
    <property type="match status" value="1"/>
</dbReference>
<dbReference type="Gene3D" id="2.30.130.40">
    <property type="entry name" value="LON domain-like"/>
    <property type="match status" value="1"/>
</dbReference>
<dbReference type="SMART" id="SM00464">
    <property type="entry name" value="LON"/>
    <property type="match status" value="1"/>
</dbReference>
<feature type="compositionally biased region" description="Gly residues" evidence="1">
    <location>
        <begin position="305"/>
        <end position="316"/>
    </location>
</feature>
<accession>A0A835SM47</accession>
<dbReference type="OrthoDB" id="547556at2759"/>
<feature type="compositionally biased region" description="Gly residues" evidence="1">
    <location>
        <begin position="275"/>
        <end position="297"/>
    </location>
</feature>
<name>A0A835SM47_CHLIN</name>
<keyword evidence="4" id="KW-1185">Reference proteome</keyword>
<dbReference type="AlphaFoldDB" id="A0A835SM47"/>
<evidence type="ECO:0000259" key="2">
    <source>
        <dbReference type="SMART" id="SM00464"/>
    </source>
</evidence>
<dbReference type="InterPro" id="IPR003111">
    <property type="entry name" value="Lon_prtase_N"/>
</dbReference>
<reference evidence="3" key="1">
    <citation type="journal article" date="2020" name="bioRxiv">
        <title>Comparative genomics of Chlamydomonas.</title>
        <authorList>
            <person name="Craig R.J."/>
            <person name="Hasan A.R."/>
            <person name="Ness R.W."/>
            <person name="Keightley P.D."/>
        </authorList>
    </citation>
    <scope>NUCLEOTIDE SEQUENCE</scope>
    <source>
        <strain evidence="3">SAG 7.73</strain>
    </source>
</reference>
<feature type="domain" description="Lon N-terminal" evidence="2">
    <location>
        <begin position="712"/>
        <end position="984"/>
    </location>
</feature>
<feature type="region of interest" description="Disordered" evidence="1">
    <location>
        <begin position="340"/>
        <end position="459"/>
    </location>
</feature>
<feature type="compositionally biased region" description="Low complexity" evidence="1">
    <location>
        <begin position="340"/>
        <end position="349"/>
    </location>
</feature>
<dbReference type="InterPro" id="IPR046336">
    <property type="entry name" value="Lon_prtase_N_sf"/>
</dbReference>
<feature type="compositionally biased region" description="Low complexity" evidence="1">
    <location>
        <begin position="413"/>
        <end position="427"/>
    </location>
</feature>
<feature type="compositionally biased region" description="Low complexity" evidence="1">
    <location>
        <begin position="434"/>
        <end position="459"/>
    </location>
</feature>
<feature type="compositionally biased region" description="Low complexity" evidence="1">
    <location>
        <begin position="865"/>
        <end position="876"/>
    </location>
</feature>
<feature type="compositionally biased region" description="Low complexity" evidence="1">
    <location>
        <begin position="141"/>
        <end position="156"/>
    </location>
</feature>
<organism evidence="3 4">
    <name type="scientific">Chlamydomonas incerta</name>
    <dbReference type="NCBI Taxonomy" id="51695"/>
    <lineage>
        <taxon>Eukaryota</taxon>
        <taxon>Viridiplantae</taxon>
        <taxon>Chlorophyta</taxon>
        <taxon>core chlorophytes</taxon>
        <taxon>Chlorophyceae</taxon>
        <taxon>CS clade</taxon>
        <taxon>Chlamydomonadales</taxon>
        <taxon>Chlamydomonadaceae</taxon>
        <taxon>Chlamydomonas</taxon>
    </lineage>
</organism>
<dbReference type="PANTHER" id="PTHR46732:SF8">
    <property type="entry name" value="ATP-DEPENDENT PROTEASE LA (LON) DOMAIN PROTEIN"/>
    <property type="match status" value="1"/>
</dbReference>
<feature type="compositionally biased region" description="Gly residues" evidence="1">
    <location>
        <begin position="350"/>
        <end position="364"/>
    </location>
</feature>
<dbReference type="EMBL" id="JAEHOC010000036">
    <property type="protein sequence ID" value="KAG2428116.1"/>
    <property type="molecule type" value="Genomic_DNA"/>
</dbReference>
<evidence type="ECO:0000256" key="1">
    <source>
        <dbReference type="SAM" id="MobiDB-lite"/>
    </source>
</evidence>
<evidence type="ECO:0000313" key="4">
    <source>
        <dbReference type="Proteomes" id="UP000650467"/>
    </source>
</evidence>
<dbReference type="InterPro" id="IPR015947">
    <property type="entry name" value="PUA-like_sf"/>
</dbReference>
<comment type="caution">
    <text evidence="3">The sequence shown here is derived from an EMBL/GenBank/DDBJ whole genome shotgun (WGS) entry which is preliminary data.</text>
</comment>
<feature type="compositionally biased region" description="Polar residues" evidence="1">
    <location>
        <begin position="403"/>
        <end position="412"/>
    </location>
</feature>
<dbReference type="Proteomes" id="UP000650467">
    <property type="component" value="Unassembled WGS sequence"/>
</dbReference>